<sequence length="219" mass="24850">MKKPAVLIVTLFACTVALWITLRATHILNFYSVPTTANEPTYMPGDWLIASKLKKVNNNDFVVFNGPDKGVWIFRCIGKENDIVEIRKAVVYLNGKPLNDSFAWNEYYISKKQLLSIAGYINRNKNTVELINDSLAIGNFTTSELKQYHLNLKPRLAADTVNPAIFADFRARGYNEDNLGPVKVPKDSYFLLGDSRHDAFDSRYFGFVKSDDIISTVIR</sequence>
<dbReference type="InterPro" id="IPR036286">
    <property type="entry name" value="LexA/Signal_pep-like_sf"/>
</dbReference>
<dbReference type="PANTHER" id="PTHR43390">
    <property type="entry name" value="SIGNAL PEPTIDASE I"/>
    <property type="match status" value="1"/>
</dbReference>
<dbReference type="InterPro" id="IPR019533">
    <property type="entry name" value="Peptidase_S26"/>
</dbReference>
<reference evidence="5 6" key="1">
    <citation type="submission" date="2019-07" db="EMBL/GenBank/DDBJ databases">
        <authorList>
            <person name="Huq M.A."/>
        </authorList>
    </citation>
    <scope>NUCLEOTIDE SEQUENCE [LARGE SCALE GENOMIC DNA]</scope>
    <source>
        <strain evidence="5 6">MAH-19</strain>
    </source>
</reference>
<keyword evidence="6" id="KW-1185">Reference proteome</keyword>
<keyword evidence="3" id="KW-0645">Protease</keyword>
<evidence type="ECO:0000256" key="2">
    <source>
        <dbReference type="ARBA" id="ARBA00019232"/>
    </source>
</evidence>
<comment type="subcellular location">
    <subcellularLocation>
        <location evidence="3">Membrane</location>
        <topology evidence="3">Single-pass type II membrane protein</topology>
    </subcellularLocation>
</comment>
<dbReference type="Proteomes" id="UP000318733">
    <property type="component" value="Unassembled WGS sequence"/>
</dbReference>
<proteinExistence type="inferred from homology"/>
<comment type="catalytic activity">
    <reaction evidence="3">
        <text>Cleavage of hydrophobic, N-terminal signal or leader sequences from secreted and periplasmic proteins.</text>
        <dbReference type="EC" id="3.4.21.89"/>
    </reaction>
</comment>
<comment type="similarity">
    <text evidence="1 3">Belongs to the peptidase S26 family.</text>
</comment>
<evidence type="ECO:0000313" key="6">
    <source>
        <dbReference type="Proteomes" id="UP000318733"/>
    </source>
</evidence>
<name>A0A556MBN5_9SPHI</name>
<gene>
    <name evidence="5" type="primary">lepB</name>
    <name evidence="5" type="ORF">FO440_21495</name>
</gene>
<dbReference type="GO" id="GO:0004252">
    <property type="term" value="F:serine-type endopeptidase activity"/>
    <property type="evidence" value="ECO:0007669"/>
    <property type="project" value="InterPro"/>
</dbReference>
<keyword evidence="3 5" id="KW-0378">Hydrolase</keyword>
<dbReference type="SUPFAM" id="SSF51306">
    <property type="entry name" value="LexA/Signal peptidase"/>
    <property type="match status" value="1"/>
</dbReference>
<dbReference type="PANTHER" id="PTHR43390:SF1">
    <property type="entry name" value="CHLOROPLAST PROCESSING PEPTIDASE"/>
    <property type="match status" value="1"/>
</dbReference>
<dbReference type="EMBL" id="VLPK01000005">
    <property type="protein sequence ID" value="TSJ37339.1"/>
    <property type="molecule type" value="Genomic_DNA"/>
</dbReference>
<dbReference type="GO" id="GO:0006465">
    <property type="term" value="P:signal peptide processing"/>
    <property type="evidence" value="ECO:0007669"/>
    <property type="project" value="InterPro"/>
</dbReference>
<evidence type="ECO:0000259" key="4">
    <source>
        <dbReference type="Pfam" id="PF10502"/>
    </source>
</evidence>
<dbReference type="CDD" id="cd06530">
    <property type="entry name" value="S26_SPase_I"/>
    <property type="match status" value="1"/>
</dbReference>
<evidence type="ECO:0000256" key="3">
    <source>
        <dbReference type="RuleBase" id="RU362042"/>
    </source>
</evidence>
<evidence type="ECO:0000313" key="5">
    <source>
        <dbReference type="EMBL" id="TSJ37339.1"/>
    </source>
</evidence>
<dbReference type="GO" id="GO:0016020">
    <property type="term" value="C:membrane"/>
    <property type="evidence" value="ECO:0007669"/>
    <property type="project" value="UniProtKB-SubCell"/>
</dbReference>
<dbReference type="RefSeq" id="WP_144250373.1">
    <property type="nucleotide sequence ID" value="NZ_VLPK01000005.1"/>
</dbReference>
<comment type="caution">
    <text evidence="5">The sequence shown here is derived from an EMBL/GenBank/DDBJ whole genome shotgun (WGS) entry which is preliminary data.</text>
</comment>
<evidence type="ECO:0000256" key="1">
    <source>
        <dbReference type="ARBA" id="ARBA00009370"/>
    </source>
</evidence>
<dbReference type="EC" id="3.4.21.89" evidence="3"/>
<dbReference type="CDD" id="cd06462">
    <property type="entry name" value="Peptidase_S24_S26"/>
    <property type="match status" value="1"/>
</dbReference>
<dbReference type="InterPro" id="IPR000223">
    <property type="entry name" value="Pept_S26A_signal_pept_1"/>
</dbReference>
<dbReference type="Pfam" id="PF10502">
    <property type="entry name" value="Peptidase_S26"/>
    <property type="match status" value="1"/>
</dbReference>
<dbReference type="Gene3D" id="2.10.109.10">
    <property type="entry name" value="Umud Fragment, subunit A"/>
    <property type="match status" value="1"/>
</dbReference>
<protein>
    <recommendedName>
        <fullName evidence="2 3">Signal peptidase I</fullName>
        <ecNumber evidence="3">3.4.21.89</ecNumber>
    </recommendedName>
</protein>
<feature type="domain" description="Peptidase S26" evidence="4">
    <location>
        <begin position="12"/>
        <end position="217"/>
    </location>
</feature>
<dbReference type="GO" id="GO:0009003">
    <property type="term" value="F:signal peptidase activity"/>
    <property type="evidence" value="ECO:0007669"/>
    <property type="project" value="UniProtKB-EC"/>
</dbReference>
<dbReference type="PRINTS" id="PR00727">
    <property type="entry name" value="LEADERPTASE"/>
</dbReference>
<dbReference type="NCBIfam" id="TIGR02227">
    <property type="entry name" value="sigpep_I_bact"/>
    <property type="match status" value="1"/>
</dbReference>
<organism evidence="5 6">
    <name type="scientific">Mucilaginibacter corticis</name>
    <dbReference type="NCBI Taxonomy" id="2597670"/>
    <lineage>
        <taxon>Bacteria</taxon>
        <taxon>Pseudomonadati</taxon>
        <taxon>Bacteroidota</taxon>
        <taxon>Sphingobacteriia</taxon>
        <taxon>Sphingobacteriales</taxon>
        <taxon>Sphingobacteriaceae</taxon>
        <taxon>Mucilaginibacter</taxon>
    </lineage>
</organism>
<dbReference type="OrthoDB" id="9802919at2"/>
<accession>A0A556MBN5</accession>
<dbReference type="AlphaFoldDB" id="A0A556MBN5"/>